<dbReference type="PANTHER" id="PTHR34301">
    <property type="entry name" value="DNA-BINDING PROTEIN-RELATED"/>
    <property type="match status" value="1"/>
</dbReference>
<dbReference type="SMART" id="SM00382">
    <property type="entry name" value="AAA"/>
    <property type="match status" value="1"/>
</dbReference>
<dbReference type="SUPFAM" id="SSF52540">
    <property type="entry name" value="P-loop containing nucleoside triphosphate hydrolases"/>
    <property type="match status" value="1"/>
</dbReference>
<dbReference type="InterPro" id="IPR041664">
    <property type="entry name" value="AAA_16"/>
</dbReference>
<name>A0A5U6SNK9_SALER</name>
<accession>A0A5U6SNK9</accession>
<sequence>MDMAIAGCDLPTFATRLNEVLTLSVPVRTPEKLFGRDKQLETIQLALHSPGRHVFIYGDRGVGKTSLAHTAASLIQSSDNRPITVSCDHDSTLETVIESVISQGMMRMPVDRYKTSATFGLNIPVLKAEARVEERETSRVRSVVNMASAVEALNYLTERYSDNTVIVIDEFDLIRSEEQRARFGVLLKQLSDGDVPVRIIFTGIGLSVSDLIGGHLSSQRQIEQVDLERLHWTGRQRIVESAFRYFDINIPDDIADRICALSDGFPYYVHLMCSKLLHECYMADEVVSTVTRDLFLASLDAAVLSAEETLRSCYEAATCRDEHMHHILWAMAEGADLNRMKDHIITSYIQVMKYLDIEPLTQKNFDSRFARLRKENHGSILCHALVGKDGVRPGWFRFRENMIRGFVRMQAEKCGIVLDFDRQYSAHTASTRTAAVRGVYNPLSTVERSVARLRRDDEKEAEENE</sequence>
<proteinExistence type="predicted"/>
<dbReference type="AlphaFoldDB" id="A0A5U6SNK9"/>
<gene>
    <name evidence="2" type="ORF">BRO79_21455</name>
</gene>
<evidence type="ECO:0000313" key="2">
    <source>
        <dbReference type="EMBL" id="EBR0845987.1"/>
    </source>
</evidence>
<dbReference type="InterPro" id="IPR027417">
    <property type="entry name" value="P-loop_NTPase"/>
</dbReference>
<reference evidence="2" key="1">
    <citation type="submission" date="2018-07" db="EMBL/GenBank/DDBJ databases">
        <authorList>
            <consortium name="GenomeTrakr network: Whole genome sequencing for foodborne pathogen traceback"/>
        </authorList>
    </citation>
    <scope>NUCLEOTIDE SEQUENCE</scope>
    <source>
        <strain evidence="2">CFSAN056582</strain>
    </source>
</reference>
<dbReference type="EMBL" id="AAGRCI010000024">
    <property type="protein sequence ID" value="EBR0845987.1"/>
    <property type="molecule type" value="Genomic_DNA"/>
</dbReference>
<comment type="caution">
    <text evidence="2">The sequence shown here is derived from an EMBL/GenBank/DDBJ whole genome shotgun (WGS) entry which is preliminary data.</text>
</comment>
<dbReference type="InterPro" id="IPR003593">
    <property type="entry name" value="AAA+_ATPase"/>
</dbReference>
<dbReference type="Pfam" id="PF13191">
    <property type="entry name" value="AAA_16"/>
    <property type="match status" value="1"/>
</dbReference>
<organism evidence="2">
    <name type="scientific">Salmonella enterica</name>
    <name type="common">Salmonella choleraesuis</name>
    <dbReference type="NCBI Taxonomy" id="28901"/>
    <lineage>
        <taxon>Bacteria</taxon>
        <taxon>Pseudomonadati</taxon>
        <taxon>Pseudomonadota</taxon>
        <taxon>Gammaproteobacteria</taxon>
        <taxon>Enterobacterales</taxon>
        <taxon>Enterobacteriaceae</taxon>
        <taxon>Salmonella</taxon>
    </lineage>
</organism>
<feature type="domain" description="AAA+ ATPase" evidence="1">
    <location>
        <begin position="50"/>
        <end position="226"/>
    </location>
</feature>
<dbReference type="PANTHER" id="PTHR34301:SF8">
    <property type="entry name" value="ATPASE DOMAIN-CONTAINING PROTEIN"/>
    <property type="match status" value="1"/>
</dbReference>
<evidence type="ECO:0000259" key="1">
    <source>
        <dbReference type="SMART" id="SM00382"/>
    </source>
</evidence>
<dbReference type="CDD" id="cd00009">
    <property type="entry name" value="AAA"/>
    <property type="match status" value="1"/>
</dbReference>
<protein>
    <submittedName>
        <fullName evidence="2">AAA family ATPase</fullName>
    </submittedName>
</protein>
<dbReference type="Gene3D" id="3.40.50.300">
    <property type="entry name" value="P-loop containing nucleotide triphosphate hydrolases"/>
    <property type="match status" value="1"/>
</dbReference>